<dbReference type="Gene3D" id="3.40.50.1820">
    <property type="entry name" value="alpha/beta hydrolase"/>
    <property type="match status" value="1"/>
</dbReference>
<feature type="signal peptide" evidence="1">
    <location>
        <begin position="1"/>
        <end position="22"/>
    </location>
</feature>
<feature type="domain" description="Dienelactone hydrolase" evidence="2">
    <location>
        <begin position="43"/>
        <end position="253"/>
    </location>
</feature>
<dbReference type="PANTHER" id="PTHR22946">
    <property type="entry name" value="DIENELACTONE HYDROLASE DOMAIN-CONTAINING PROTEIN-RELATED"/>
    <property type="match status" value="1"/>
</dbReference>
<proteinExistence type="predicted"/>
<dbReference type="Proteomes" id="UP001460888">
    <property type="component" value="Unassembled WGS sequence"/>
</dbReference>
<dbReference type="InterPro" id="IPR029058">
    <property type="entry name" value="AB_hydrolase_fold"/>
</dbReference>
<keyword evidence="4" id="KW-1185">Reference proteome</keyword>
<organism evidence="3 4">
    <name type="scientific">Salinisphaera dokdonensis CL-ES53</name>
    <dbReference type="NCBI Taxonomy" id="1304272"/>
    <lineage>
        <taxon>Bacteria</taxon>
        <taxon>Pseudomonadati</taxon>
        <taxon>Pseudomonadota</taxon>
        <taxon>Gammaproteobacteria</taxon>
        <taxon>Salinisphaerales</taxon>
        <taxon>Salinisphaeraceae</taxon>
        <taxon>Salinisphaera</taxon>
    </lineage>
</organism>
<keyword evidence="1" id="KW-0732">Signal</keyword>
<gene>
    <name evidence="3" type="ORF">SADO_05040</name>
</gene>
<dbReference type="PANTHER" id="PTHR22946:SF0">
    <property type="entry name" value="DIENELACTONE HYDROLASE DOMAIN-CONTAINING PROTEIN"/>
    <property type="match status" value="1"/>
</dbReference>
<evidence type="ECO:0000259" key="2">
    <source>
        <dbReference type="Pfam" id="PF01738"/>
    </source>
</evidence>
<reference evidence="3 4" key="1">
    <citation type="submission" date="2013-03" db="EMBL/GenBank/DDBJ databases">
        <title>Salinisphaera dokdonensis CL-ES53 Genome Sequencing.</title>
        <authorList>
            <person name="Li C."/>
            <person name="Lai Q."/>
            <person name="Shao Z."/>
        </authorList>
    </citation>
    <scope>NUCLEOTIDE SEQUENCE [LARGE SCALE GENOMIC DNA]</scope>
    <source>
        <strain evidence="3 4">CL-ES53</strain>
    </source>
</reference>
<protein>
    <submittedName>
        <fullName evidence="3">Dienelactone hydrolase-like enzyme</fullName>
    </submittedName>
</protein>
<sequence>MRLMKNQIAGLMLGLLALPAAAAVQTKSVEYDVGGTTHVGYLAYDDSDDTARPGVLVIPEWWGLNDYAKQRARELAAAGYVAFAADMYGDGKTTESPQEAKSWSTAAKANLRGLGQAALSQLADAPRVDDAHLGAIGFCFGGTSALELAYSGAPVDAVVSLHGHLPPPATSDDVNASILVLHGAADPMVKMEDVTTLAKALDARDDLDWHLTMYGDAEHAFTNPAADDYGIDGVSYNEAAAQRAWAHTQTFLADKLAGGEAGADD</sequence>
<accession>A0ABV2AY87</accession>
<dbReference type="InterPro" id="IPR002925">
    <property type="entry name" value="Dienelactn_hydro"/>
</dbReference>
<dbReference type="SUPFAM" id="SSF53474">
    <property type="entry name" value="alpha/beta-Hydrolases"/>
    <property type="match status" value="1"/>
</dbReference>
<name>A0ABV2AY87_9GAMM</name>
<feature type="chain" id="PRO_5046318089" evidence="1">
    <location>
        <begin position="23"/>
        <end position="265"/>
    </location>
</feature>
<dbReference type="InterPro" id="IPR050261">
    <property type="entry name" value="FrsA_esterase"/>
</dbReference>
<evidence type="ECO:0000256" key="1">
    <source>
        <dbReference type="SAM" id="SignalP"/>
    </source>
</evidence>
<evidence type="ECO:0000313" key="3">
    <source>
        <dbReference type="EMBL" id="MES1928597.1"/>
    </source>
</evidence>
<comment type="caution">
    <text evidence="3">The sequence shown here is derived from an EMBL/GenBank/DDBJ whole genome shotgun (WGS) entry which is preliminary data.</text>
</comment>
<evidence type="ECO:0000313" key="4">
    <source>
        <dbReference type="Proteomes" id="UP001460888"/>
    </source>
</evidence>
<dbReference type="EMBL" id="APND01000001">
    <property type="protein sequence ID" value="MES1928597.1"/>
    <property type="molecule type" value="Genomic_DNA"/>
</dbReference>
<dbReference type="Pfam" id="PF01738">
    <property type="entry name" value="DLH"/>
    <property type="match status" value="1"/>
</dbReference>